<evidence type="ECO:0000313" key="2">
    <source>
        <dbReference type="Proteomes" id="UP000789831"/>
    </source>
</evidence>
<sequence length="87" mass="9581">MSLLLGLVARSSRPTSRTHRITVFFLSTTTSFDKDLSESRAIVRDKLKEQGFSGLISTISSTFTKNDLQSLKVASNQLSRTTSSLIV</sequence>
<keyword evidence="2" id="KW-1185">Reference proteome</keyword>
<accession>A0A9N9GLZ8</accession>
<dbReference type="OrthoDB" id="2382948at2759"/>
<organism evidence="1 2">
    <name type="scientific">Ambispora gerdemannii</name>
    <dbReference type="NCBI Taxonomy" id="144530"/>
    <lineage>
        <taxon>Eukaryota</taxon>
        <taxon>Fungi</taxon>
        <taxon>Fungi incertae sedis</taxon>
        <taxon>Mucoromycota</taxon>
        <taxon>Glomeromycotina</taxon>
        <taxon>Glomeromycetes</taxon>
        <taxon>Archaeosporales</taxon>
        <taxon>Ambisporaceae</taxon>
        <taxon>Ambispora</taxon>
    </lineage>
</organism>
<feature type="non-terminal residue" evidence="1">
    <location>
        <position position="87"/>
    </location>
</feature>
<dbReference type="EMBL" id="CAJVPL010002480">
    <property type="protein sequence ID" value="CAG8611468.1"/>
    <property type="molecule type" value="Genomic_DNA"/>
</dbReference>
<comment type="caution">
    <text evidence="1">The sequence shown here is derived from an EMBL/GenBank/DDBJ whole genome shotgun (WGS) entry which is preliminary data.</text>
</comment>
<proteinExistence type="predicted"/>
<dbReference type="Proteomes" id="UP000789831">
    <property type="component" value="Unassembled WGS sequence"/>
</dbReference>
<name>A0A9N9GLZ8_9GLOM</name>
<dbReference type="AlphaFoldDB" id="A0A9N9GLZ8"/>
<protein>
    <submittedName>
        <fullName evidence="1">8351_t:CDS:1</fullName>
    </submittedName>
</protein>
<gene>
    <name evidence="1" type="ORF">AGERDE_LOCUS9613</name>
</gene>
<reference evidence="1" key="1">
    <citation type="submission" date="2021-06" db="EMBL/GenBank/DDBJ databases">
        <authorList>
            <person name="Kallberg Y."/>
            <person name="Tangrot J."/>
            <person name="Rosling A."/>
        </authorList>
    </citation>
    <scope>NUCLEOTIDE SEQUENCE</scope>
    <source>
        <strain evidence="1">MT106</strain>
    </source>
</reference>
<evidence type="ECO:0000313" key="1">
    <source>
        <dbReference type="EMBL" id="CAG8611468.1"/>
    </source>
</evidence>